<evidence type="ECO:0008006" key="4">
    <source>
        <dbReference type="Google" id="ProtNLM"/>
    </source>
</evidence>
<dbReference type="Proteomes" id="UP001597181">
    <property type="component" value="Unassembled WGS sequence"/>
</dbReference>
<feature type="transmembrane region" description="Helical" evidence="1">
    <location>
        <begin position="41"/>
        <end position="58"/>
    </location>
</feature>
<protein>
    <recommendedName>
        <fullName evidence="4">Integral membrane protein</fullName>
    </recommendedName>
</protein>
<evidence type="ECO:0000313" key="2">
    <source>
        <dbReference type="EMBL" id="MFD1202243.1"/>
    </source>
</evidence>
<dbReference type="EMBL" id="JBHTLY010000004">
    <property type="protein sequence ID" value="MFD1202243.1"/>
    <property type="molecule type" value="Genomic_DNA"/>
</dbReference>
<comment type="caution">
    <text evidence="2">The sequence shown here is derived from an EMBL/GenBank/DDBJ whole genome shotgun (WGS) entry which is preliminary data.</text>
</comment>
<organism evidence="2 3">
    <name type="scientific">Leucobacter albus</name>
    <dbReference type="NCBI Taxonomy" id="272210"/>
    <lineage>
        <taxon>Bacteria</taxon>
        <taxon>Bacillati</taxon>
        <taxon>Actinomycetota</taxon>
        <taxon>Actinomycetes</taxon>
        <taxon>Micrococcales</taxon>
        <taxon>Microbacteriaceae</taxon>
        <taxon>Leucobacter</taxon>
    </lineage>
</organism>
<dbReference type="RefSeq" id="WP_343961138.1">
    <property type="nucleotide sequence ID" value="NZ_BAAAKZ010000010.1"/>
</dbReference>
<keyword evidence="1" id="KW-0472">Membrane</keyword>
<reference evidence="3" key="1">
    <citation type="journal article" date="2019" name="Int. J. Syst. Evol. Microbiol.">
        <title>The Global Catalogue of Microorganisms (GCM) 10K type strain sequencing project: providing services to taxonomists for standard genome sequencing and annotation.</title>
        <authorList>
            <consortium name="The Broad Institute Genomics Platform"/>
            <consortium name="The Broad Institute Genome Sequencing Center for Infectious Disease"/>
            <person name="Wu L."/>
            <person name="Ma J."/>
        </authorList>
    </citation>
    <scope>NUCLEOTIDE SEQUENCE [LARGE SCALE GENOMIC DNA]</scope>
    <source>
        <strain evidence="3">CCUG 50213</strain>
    </source>
</reference>
<evidence type="ECO:0000313" key="3">
    <source>
        <dbReference type="Proteomes" id="UP001597181"/>
    </source>
</evidence>
<keyword evidence="3" id="KW-1185">Reference proteome</keyword>
<accession>A0ABW3TP78</accession>
<feature type="transmembrane region" description="Helical" evidence="1">
    <location>
        <begin position="124"/>
        <end position="142"/>
    </location>
</feature>
<gene>
    <name evidence="2" type="ORF">ACFQ3U_10110</name>
</gene>
<sequence>MQSASRLPHLVRGTSAAAIATFAALFSHVLAGGAMPEPLGICVPFVLSLLVSVLLAGRRLSLARLSLSVVASQTLFHTLFVLGAPSSSGGPAAALANAHQHHGAAAMPMPLVTDQQAALIQGDAVMWFSHIVGAVITILFLYRGEQAIHALRALGERLVAWAQHGLTEPLSVPAVFRRTAAPTIGAGETAGWAVLAQLTASARSLRGPPRPRGAAS</sequence>
<keyword evidence="1" id="KW-0812">Transmembrane</keyword>
<name>A0ABW3TP78_9MICO</name>
<proteinExistence type="predicted"/>
<keyword evidence="1" id="KW-1133">Transmembrane helix</keyword>
<evidence type="ECO:0000256" key="1">
    <source>
        <dbReference type="SAM" id="Phobius"/>
    </source>
</evidence>